<dbReference type="RefSeq" id="WP_100354315.1">
    <property type="nucleotide sequence ID" value="NZ_PCGR01000004.1"/>
</dbReference>
<gene>
    <name evidence="2" type="ORF">CQS04_11790</name>
</gene>
<dbReference type="OrthoDB" id="9873514at2"/>
<dbReference type="EMBL" id="PCGR01000004">
    <property type="protein sequence ID" value="PJK15910.1"/>
    <property type="molecule type" value="Genomic_DNA"/>
</dbReference>
<name>A0A2M9EXJ1_9BACL</name>
<accession>A0A2M9EXJ1</accession>
<keyword evidence="1" id="KW-0472">Membrane</keyword>
<organism evidence="2 3">
    <name type="scientific">Chryseomicrobium excrementi</name>
    <dbReference type="NCBI Taxonomy" id="2041346"/>
    <lineage>
        <taxon>Bacteria</taxon>
        <taxon>Bacillati</taxon>
        <taxon>Bacillota</taxon>
        <taxon>Bacilli</taxon>
        <taxon>Bacillales</taxon>
        <taxon>Caryophanaceae</taxon>
        <taxon>Chryseomicrobium</taxon>
    </lineage>
</organism>
<dbReference type="Proteomes" id="UP000228680">
    <property type="component" value="Unassembled WGS sequence"/>
</dbReference>
<feature type="transmembrane region" description="Helical" evidence="1">
    <location>
        <begin position="39"/>
        <end position="58"/>
    </location>
</feature>
<keyword evidence="1" id="KW-0812">Transmembrane</keyword>
<feature type="transmembrane region" description="Helical" evidence="1">
    <location>
        <begin position="9"/>
        <end position="27"/>
    </location>
</feature>
<evidence type="ECO:0000256" key="1">
    <source>
        <dbReference type="SAM" id="Phobius"/>
    </source>
</evidence>
<reference evidence="2 3" key="1">
    <citation type="submission" date="2017-10" db="EMBL/GenBank/DDBJ databases">
        <title>Draft genome of Chryseomicrobium casticus sp. nov.</title>
        <authorList>
            <person name="Chakraborty R."/>
            <person name="Saha T."/>
        </authorList>
    </citation>
    <scope>NUCLEOTIDE SEQUENCE [LARGE SCALE GENOMIC DNA]</scope>
    <source>
        <strain evidence="2 3">ET03</strain>
    </source>
</reference>
<sequence>MNKSSDRRLMLMFFHYLVSIAALIFIVVYRESLQEVGTFWIYVLVTLLLLALAIFETYRYRKGKSS</sequence>
<evidence type="ECO:0000313" key="3">
    <source>
        <dbReference type="Proteomes" id="UP000228680"/>
    </source>
</evidence>
<comment type="caution">
    <text evidence="2">The sequence shown here is derived from an EMBL/GenBank/DDBJ whole genome shotgun (WGS) entry which is preliminary data.</text>
</comment>
<dbReference type="AlphaFoldDB" id="A0A2M9EXJ1"/>
<proteinExistence type="predicted"/>
<evidence type="ECO:0000313" key="2">
    <source>
        <dbReference type="EMBL" id="PJK15910.1"/>
    </source>
</evidence>
<keyword evidence="1" id="KW-1133">Transmembrane helix</keyword>
<protein>
    <submittedName>
        <fullName evidence="2">Uncharacterized protein</fullName>
    </submittedName>
</protein>
<keyword evidence="3" id="KW-1185">Reference proteome</keyword>